<evidence type="ECO:0000313" key="6">
    <source>
        <dbReference type="Proteomes" id="UP000326865"/>
    </source>
</evidence>
<dbReference type="OrthoDB" id="157493at2157"/>
<dbReference type="Proteomes" id="UP000326865">
    <property type="component" value="Unassembled WGS sequence"/>
</dbReference>
<protein>
    <submittedName>
        <fullName evidence="1">Uncharacterized protein</fullName>
    </submittedName>
</protein>
<evidence type="ECO:0000313" key="3">
    <source>
        <dbReference type="EMBL" id="KAB7519329.1"/>
    </source>
</evidence>
<accession>A0A5N5UH66</accession>
<sequence>MFDATTGWYSWAGVSLAAAGLLAVTFGLPTAPPPDVRATATAVDGVADSDYAGRATIDIYATQFRLTPLGLSVITDNGRAHATFDAGPIVPVSDGPLRAVLDGADPRRVFEGPTRFALAVEQARSRTTRWQPAPDSLSARQLTWGETRVTLVG</sequence>
<accession>A0A5N5UKI7</accession>
<comment type="caution">
    <text evidence="1">The sequence shown here is derived from an EMBL/GenBank/DDBJ whole genome shotgun (WGS) entry which is preliminary data.</text>
</comment>
<dbReference type="Proteomes" id="UP000326207">
    <property type="component" value="Unassembled WGS sequence"/>
</dbReference>
<keyword evidence="6" id="KW-1185">Reference proteome</keyword>
<dbReference type="AlphaFoldDB" id="A0A5N5U839"/>
<organism evidence="1 6">
    <name type="scientific">Halosegnis rubeus</name>
    <dbReference type="NCBI Taxonomy" id="2212850"/>
    <lineage>
        <taxon>Archaea</taxon>
        <taxon>Methanobacteriati</taxon>
        <taxon>Methanobacteriota</taxon>
        <taxon>Stenosarchaea group</taxon>
        <taxon>Halobacteria</taxon>
        <taxon>Halobacteriales</taxon>
        <taxon>Natronomonadaceae</taxon>
        <taxon>Halosegnis</taxon>
    </lineage>
</organism>
<gene>
    <name evidence="1" type="ORF">DM867_06645</name>
    <name evidence="2" type="ORF">DMP03_01665</name>
    <name evidence="3" type="ORF">DP108_04270</name>
</gene>
<dbReference type="EMBL" id="QJOW01000001">
    <property type="protein sequence ID" value="KAB7518097.1"/>
    <property type="molecule type" value="Genomic_DNA"/>
</dbReference>
<dbReference type="InterPro" id="IPR055707">
    <property type="entry name" value="DUF7283"/>
</dbReference>
<reference evidence="4 5" key="1">
    <citation type="submission" date="2019-10" db="EMBL/GenBank/DDBJ databases">
        <title>Unraveling microbial dark matter from salterns through culturing: the case of the genus Halosegnis.</title>
        <authorList>
            <person name="Duran-Viseras A."/>
            <person name="Andrei A.-S."/>
            <person name="Vera-Gargallo B."/>
            <person name="Ghai R."/>
            <person name="Sanchez-Porro C."/>
            <person name="Ventosa A."/>
        </authorList>
    </citation>
    <scope>NUCLEOTIDE SEQUENCE [LARGE SCALE GENOMIC DNA]</scope>
    <source>
        <strain evidence="2 5">F17-44</strain>
        <strain evidence="1 6">F18-79</strain>
        <strain evidence="3 4">F19-13</strain>
    </source>
</reference>
<name>A0A5N5U839_9EURY</name>
<evidence type="ECO:0000313" key="5">
    <source>
        <dbReference type="Proteomes" id="UP000326302"/>
    </source>
</evidence>
<dbReference type="EMBL" id="QMDY01000002">
    <property type="protein sequence ID" value="KAB7519329.1"/>
    <property type="molecule type" value="Genomic_DNA"/>
</dbReference>
<dbReference type="Pfam" id="PF23954">
    <property type="entry name" value="DUF7283"/>
    <property type="match status" value="1"/>
</dbReference>
<evidence type="ECO:0000313" key="4">
    <source>
        <dbReference type="Proteomes" id="UP000326207"/>
    </source>
</evidence>
<proteinExistence type="predicted"/>
<dbReference type="RefSeq" id="WP_152118997.1">
    <property type="nucleotide sequence ID" value="NZ_QJOW01000001.1"/>
</dbReference>
<evidence type="ECO:0000313" key="1">
    <source>
        <dbReference type="EMBL" id="KAB7514785.1"/>
    </source>
</evidence>
<accession>A0A5N5U839</accession>
<dbReference type="EMBL" id="QKKZ01000002">
    <property type="protein sequence ID" value="KAB7514785.1"/>
    <property type="molecule type" value="Genomic_DNA"/>
</dbReference>
<evidence type="ECO:0000313" key="2">
    <source>
        <dbReference type="EMBL" id="KAB7518097.1"/>
    </source>
</evidence>
<dbReference type="Proteomes" id="UP000326302">
    <property type="component" value="Unassembled WGS sequence"/>
</dbReference>